<dbReference type="EMBL" id="CP159992">
    <property type="protein sequence ID" value="XCP93115.1"/>
    <property type="molecule type" value="Genomic_DNA"/>
</dbReference>
<accession>A0AAU8N6J1</accession>
<protein>
    <recommendedName>
        <fullName evidence="2">DUF4375 domain-containing protein</fullName>
    </recommendedName>
</protein>
<evidence type="ECO:0008006" key="2">
    <source>
        <dbReference type="Google" id="ProtNLM"/>
    </source>
</evidence>
<evidence type="ECO:0000313" key="1">
    <source>
        <dbReference type="EMBL" id="XCP93115.1"/>
    </source>
</evidence>
<dbReference type="RefSeq" id="WP_366289618.1">
    <property type="nucleotide sequence ID" value="NZ_CP159992.1"/>
</dbReference>
<dbReference type="AlphaFoldDB" id="A0AAU8N6J1"/>
<sequence>MKAAIKREDLDSHQLSWLCIEPMLLSVRGQDLAAKREVYLQLNEGQQALYLFYSYHNHTRSLAEFYWFSAYHIMDLQSWNGIRKGMQFFQLDGMVRILDDIEALIADAKKSGETWQEVSPTDLDHDPQLRQRTERVYAAYQEASQKGIMAMNEWVRHHQDTVVEMKEEV</sequence>
<proteinExistence type="predicted"/>
<organism evidence="1">
    <name type="scientific">Paenibacillus sp. AN1007</name>
    <dbReference type="NCBI Taxonomy" id="3151385"/>
    <lineage>
        <taxon>Bacteria</taxon>
        <taxon>Bacillati</taxon>
        <taxon>Bacillota</taxon>
        <taxon>Bacilli</taxon>
        <taxon>Bacillales</taxon>
        <taxon>Paenibacillaceae</taxon>
        <taxon>Paenibacillus</taxon>
    </lineage>
</organism>
<name>A0AAU8N6J1_9BACL</name>
<gene>
    <name evidence="1" type="ORF">ABXS70_17965</name>
</gene>
<reference evidence="1" key="1">
    <citation type="submission" date="2024-05" db="EMBL/GenBank/DDBJ databases">
        <title>Draft genome assemblies of 36 bacteria isolated from hibernating arctic ground squirrels.</title>
        <authorList>
            <person name="McKee H."/>
            <person name="Mullen L."/>
            <person name="Drown D.M."/>
            <person name="Duddleston K.N."/>
        </authorList>
    </citation>
    <scope>NUCLEOTIDE SEQUENCE</scope>
    <source>
        <strain evidence="1">AN1007</strain>
    </source>
</reference>